<dbReference type="PANTHER" id="PTHR32182">
    <property type="entry name" value="DNA REPLICATION AND REPAIR PROTEIN RECF"/>
    <property type="match status" value="1"/>
</dbReference>
<dbReference type="Proteomes" id="UP001267638">
    <property type="component" value="Unassembled WGS sequence"/>
</dbReference>
<evidence type="ECO:0000259" key="1">
    <source>
        <dbReference type="Pfam" id="PF13476"/>
    </source>
</evidence>
<dbReference type="EMBL" id="JAVDWV010000011">
    <property type="protein sequence ID" value="MDR7155688.1"/>
    <property type="molecule type" value="Genomic_DNA"/>
</dbReference>
<dbReference type="InterPro" id="IPR038729">
    <property type="entry name" value="Rad50/SbcC_AAA"/>
</dbReference>
<accession>A0ABU1X2A0</accession>
<sequence>MITVERIKIEEFRGIRDLTVDLGSANFVVCGPNGTGKSGIVDALEFGLTGKISRLIGKGRGALSVKEHGPHVNSRTHPEKAVVTLEVWIQSLGQKATITRDVKSPKTPKITPDDPAIRAVFEHVQRHPEFSLSRREIIKYVLAEPGERAEEVQALLQLDKLDTTRKLLLKISNAATRDLKALEGERDRAATHLMSALGIAEVKALTLLASVNAKRAALDLPALTKLEATTSIRDGLETQSGVSAPKVPKIQAKTDIAKGLASLEAITTPESEAAWSGVVDALSALKENEAKLADMTRDGMLATALALFDEEHCPVCEIEWKPDEFRAVVEAQRKQLKAAAAERKRAEGLIEPVVVALEGLRPMLRQLAAYARDLPTPLAFEPFAVVAKEADRRAEVLRKFLPLDDAIAALDTDWEDVQLAIEHIAALSASVEALSEPTDRDAARDFLTVGQERLESWRQAMTKYTAGKAKADAAAKVYALYGATTDKALEAIYKDVEAEFRSYYRDINGDDESKFEAQLTPSLGKLGFEVDFYGKGFFPPGAYHSEGHQDGMGLCLYLALMKHLLGDQFTFAVLDDVLMSVDAGHRREVCTLLRAKFPKTQFVLTTHDPVWLNHMKSSKLVAGKSAITFRKWHVDHGPQEWKQTDVWAEVDQLVANNEIRAAAGQLRHYLEYAAAEWCTRLGGRVEFRSDGKYELGDLLPAAFGAMNELYKRAKSTAQSWGDKARVDEINGCHTTFTAAVTQSQSEQWEINPAVHFNEWANFQRQDFEPVVAAFKRLESEFECPACGDLIYVVRSGKTKEAARCGCAKVNLNLKPKPKDATA</sequence>
<keyword evidence="3" id="KW-1185">Reference proteome</keyword>
<dbReference type="PANTHER" id="PTHR32182:SF0">
    <property type="entry name" value="DNA REPLICATION AND REPAIR PROTEIN RECF"/>
    <property type="match status" value="1"/>
</dbReference>
<dbReference type="Gene3D" id="3.40.50.300">
    <property type="entry name" value="P-loop containing nucleotide triphosphate hydrolases"/>
    <property type="match status" value="2"/>
</dbReference>
<dbReference type="SUPFAM" id="SSF52540">
    <property type="entry name" value="P-loop containing nucleoside triphosphate hydrolases"/>
    <property type="match status" value="1"/>
</dbReference>
<dbReference type="InterPro" id="IPR027417">
    <property type="entry name" value="P-loop_NTPase"/>
</dbReference>
<reference evidence="2 3" key="1">
    <citation type="submission" date="2023-07" db="EMBL/GenBank/DDBJ databases">
        <title>Sorghum-associated microbial communities from plants grown in Nebraska, USA.</title>
        <authorList>
            <person name="Schachtman D."/>
        </authorList>
    </citation>
    <scope>NUCLEOTIDE SEQUENCE [LARGE SCALE GENOMIC DNA]</scope>
    <source>
        <strain evidence="2 3">4256</strain>
    </source>
</reference>
<feature type="domain" description="Rad50/SbcC-type AAA" evidence="1">
    <location>
        <begin position="6"/>
        <end position="182"/>
    </location>
</feature>
<dbReference type="Pfam" id="PF13476">
    <property type="entry name" value="AAA_23"/>
    <property type="match status" value="1"/>
</dbReference>
<evidence type="ECO:0000313" key="2">
    <source>
        <dbReference type="EMBL" id="MDR7155688.1"/>
    </source>
</evidence>
<evidence type="ECO:0000313" key="3">
    <source>
        <dbReference type="Proteomes" id="UP001267638"/>
    </source>
</evidence>
<gene>
    <name evidence="2" type="ORF">J2W40_002524</name>
</gene>
<name>A0ABU1X2A0_SPHXE</name>
<proteinExistence type="predicted"/>
<protein>
    <submittedName>
        <fullName evidence="2">Recombinational DNA repair ATPase RecF/rubredoxin</fullName>
    </submittedName>
</protein>
<organism evidence="2 3">
    <name type="scientific">Sphingobium xenophagum</name>
    <dbReference type="NCBI Taxonomy" id="121428"/>
    <lineage>
        <taxon>Bacteria</taxon>
        <taxon>Pseudomonadati</taxon>
        <taxon>Pseudomonadota</taxon>
        <taxon>Alphaproteobacteria</taxon>
        <taxon>Sphingomonadales</taxon>
        <taxon>Sphingomonadaceae</taxon>
        <taxon>Sphingobium</taxon>
    </lineage>
</organism>
<comment type="caution">
    <text evidence="2">The sequence shown here is derived from an EMBL/GenBank/DDBJ whole genome shotgun (WGS) entry which is preliminary data.</text>
</comment>
<dbReference type="RefSeq" id="WP_310225213.1">
    <property type="nucleotide sequence ID" value="NZ_JAVDWV010000011.1"/>
</dbReference>